<gene>
    <name evidence="2" type="ORF">LEP1GSC047_2600</name>
</gene>
<accession>V6HB39</accession>
<sequence length="157" mass="18903">MQGKFKAIVRKLICRIFQERKSFSEMKIRVSDIKVKNRIRKDLGDLQSLRTSIQTLGLLHPIIIDLDNKLVSGERRLECVKSLGWEYVDVRIVDVQSKKERILIEAEENNVRLPFSSDEQDRVRKLLQRYSYTSFLGRLWAWLLDLWDWFMDWIFRK</sequence>
<protein>
    <submittedName>
        <fullName evidence="2">ParB-like protein</fullName>
    </submittedName>
</protein>
<dbReference type="GO" id="GO:0045881">
    <property type="term" value="P:positive regulation of sporulation resulting in formation of a cellular spore"/>
    <property type="evidence" value="ECO:0007669"/>
    <property type="project" value="TreeGrafter"/>
</dbReference>
<dbReference type="InterPro" id="IPR050336">
    <property type="entry name" value="Chromosome_partition/occlusion"/>
</dbReference>
<dbReference type="AlphaFoldDB" id="V6HB39"/>
<evidence type="ECO:0000313" key="3">
    <source>
        <dbReference type="Proteomes" id="UP000018719"/>
    </source>
</evidence>
<feature type="domain" description="ParB-like N-terminal" evidence="1">
    <location>
        <begin position="26"/>
        <end position="110"/>
    </location>
</feature>
<dbReference type="GO" id="GO:0007059">
    <property type="term" value="P:chromosome segregation"/>
    <property type="evidence" value="ECO:0007669"/>
    <property type="project" value="TreeGrafter"/>
</dbReference>
<dbReference type="CDD" id="cd16410">
    <property type="entry name" value="ParB_N_like"/>
    <property type="match status" value="1"/>
</dbReference>
<dbReference type="InterPro" id="IPR036086">
    <property type="entry name" value="ParB/Sulfiredoxin_sf"/>
</dbReference>
<dbReference type="PANTHER" id="PTHR33375:SF1">
    <property type="entry name" value="CHROMOSOME-PARTITIONING PROTEIN PARB-RELATED"/>
    <property type="match status" value="1"/>
</dbReference>
<dbReference type="SMART" id="SM00470">
    <property type="entry name" value="ParB"/>
    <property type="match status" value="1"/>
</dbReference>
<reference evidence="2 3" key="1">
    <citation type="submission" date="2013-05" db="EMBL/GenBank/DDBJ databases">
        <authorList>
            <person name="Harkins D.M."/>
            <person name="Durkin A.S."/>
            <person name="Brinkac L.M."/>
            <person name="Haft D.H."/>
            <person name="Selengut J.D."/>
            <person name="Sanka R."/>
            <person name="DePew J."/>
            <person name="Purushe J."/>
            <person name="Hartskeerl R.A."/>
            <person name="Ahmed A."/>
            <person name="van der Linden H."/>
            <person name="Goris M.G.A."/>
            <person name="Vinetz J.M."/>
            <person name="Sutton G.G."/>
            <person name="Nierman W.C."/>
            <person name="Fouts D.E."/>
        </authorList>
    </citation>
    <scope>NUCLEOTIDE SEQUENCE [LARGE SCALE GENOMIC DNA]</scope>
    <source>
        <strain evidence="2 3">10</strain>
    </source>
</reference>
<dbReference type="Pfam" id="PF02195">
    <property type="entry name" value="ParB_N"/>
    <property type="match status" value="1"/>
</dbReference>
<dbReference type="Gene3D" id="3.90.1530.10">
    <property type="entry name" value="Conserved hypothetical protein from pyrococcus furiosus pfu- 392566-001, ParB domain"/>
    <property type="match status" value="1"/>
</dbReference>
<dbReference type="PANTHER" id="PTHR33375">
    <property type="entry name" value="CHROMOSOME-PARTITIONING PROTEIN PARB-RELATED"/>
    <property type="match status" value="1"/>
</dbReference>
<comment type="caution">
    <text evidence="2">The sequence shown here is derived from an EMBL/GenBank/DDBJ whole genome shotgun (WGS) entry which is preliminary data.</text>
</comment>
<organism evidence="2 3">
    <name type="scientific">Leptospira inadai serovar Lyme str. 10</name>
    <dbReference type="NCBI Taxonomy" id="1049790"/>
    <lineage>
        <taxon>Bacteria</taxon>
        <taxon>Pseudomonadati</taxon>
        <taxon>Spirochaetota</taxon>
        <taxon>Spirochaetia</taxon>
        <taxon>Leptospirales</taxon>
        <taxon>Leptospiraceae</taxon>
        <taxon>Leptospira</taxon>
    </lineage>
</organism>
<dbReference type="SUPFAM" id="SSF110849">
    <property type="entry name" value="ParB/Sulfiredoxin"/>
    <property type="match status" value="1"/>
</dbReference>
<proteinExistence type="predicted"/>
<name>V6HB39_9LEPT</name>
<dbReference type="GO" id="GO:0005694">
    <property type="term" value="C:chromosome"/>
    <property type="evidence" value="ECO:0007669"/>
    <property type="project" value="TreeGrafter"/>
</dbReference>
<evidence type="ECO:0000259" key="1">
    <source>
        <dbReference type="SMART" id="SM00470"/>
    </source>
</evidence>
<dbReference type="Proteomes" id="UP000018719">
    <property type="component" value="Unassembled WGS sequence"/>
</dbReference>
<dbReference type="InterPro" id="IPR003115">
    <property type="entry name" value="ParB_N"/>
</dbReference>
<evidence type="ECO:0000313" key="2">
    <source>
        <dbReference type="EMBL" id="EQA36547.1"/>
    </source>
</evidence>
<dbReference type="STRING" id="1049790.LEP1GSC047_2600"/>
<dbReference type="EMBL" id="AHMM02000017">
    <property type="protein sequence ID" value="EQA36547.1"/>
    <property type="molecule type" value="Genomic_DNA"/>
</dbReference>